<name>A0ABS5BQJ4_9BACT</name>
<protein>
    <submittedName>
        <fullName evidence="2">DNRLRE domain-containing protein</fullName>
    </submittedName>
</protein>
<dbReference type="NCBIfam" id="NF033679">
    <property type="entry name" value="DNRLRE_dom"/>
    <property type="match status" value="1"/>
</dbReference>
<evidence type="ECO:0000313" key="3">
    <source>
        <dbReference type="Proteomes" id="UP000676565"/>
    </source>
</evidence>
<dbReference type="RefSeq" id="WP_210654048.1">
    <property type="nucleotide sequence ID" value="NZ_JAGKQQ010000001.1"/>
</dbReference>
<evidence type="ECO:0000256" key="1">
    <source>
        <dbReference type="SAM" id="SignalP"/>
    </source>
</evidence>
<sequence length="219" mass="23171">MKVALAALMGATIVAAGFTADAPAPVGTGAKRTVTFQDGANGYAGTVDIEIWAVSPNTCLEGNPNASSDADNDGGESQILMRFENVIGDKLGQIPPKSAIHSAKMVVSAFDPGDTVHLHRMLVPWKRTATWASVVAGVTADGLEASKQKDSFTFGKISASSSDIPFEVTDTVQAWANGAPNHGWVFINTGGNGWDFYTSEFEDVKQRPKLVVEFTPPKK</sequence>
<reference evidence="2 3" key="1">
    <citation type="submission" date="2021-04" db="EMBL/GenBank/DDBJ databases">
        <authorList>
            <person name="Ivanova A."/>
        </authorList>
    </citation>
    <scope>NUCLEOTIDE SEQUENCE [LARGE SCALE GENOMIC DNA]</scope>
    <source>
        <strain evidence="2 3">G18</strain>
    </source>
</reference>
<feature type="signal peptide" evidence="1">
    <location>
        <begin position="1"/>
        <end position="16"/>
    </location>
</feature>
<evidence type="ECO:0000313" key="2">
    <source>
        <dbReference type="EMBL" id="MBP3956004.1"/>
    </source>
</evidence>
<dbReference type="Proteomes" id="UP000676565">
    <property type="component" value="Unassembled WGS sequence"/>
</dbReference>
<organism evidence="2 3">
    <name type="scientific">Gemmata palustris</name>
    <dbReference type="NCBI Taxonomy" id="2822762"/>
    <lineage>
        <taxon>Bacteria</taxon>
        <taxon>Pseudomonadati</taxon>
        <taxon>Planctomycetota</taxon>
        <taxon>Planctomycetia</taxon>
        <taxon>Gemmatales</taxon>
        <taxon>Gemmataceae</taxon>
        <taxon>Gemmata</taxon>
    </lineage>
</organism>
<dbReference type="EMBL" id="JAGKQQ010000001">
    <property type="protein sequence ID" value="MBP3956004.1"/>
    <property type="molecule type" value="Genomic_DNA"/>
</dbReference>
<gene>
    <name evidence="2" type="ORF">J8F10_11980</name>
</gene>
<proteinExistence type="predicted"/>
<accession>A0ABS5BQJ4</accession>
<comment type="caution">
    <text evidence="2">The sequence shown here is derived from an EMBL/GenBank/DDBJ whole genome shotgun (WGS) entry which is preliminary data.</text>
</comment>
<feature type="chain" id="PRO_5045678214" evidence="1">
    <location>
        <begin position="17"/>
        <end position="219"/>
    </location>
</feature>
<keyword evidence="3" id="KW-1185">Reference proteome</keyword>
<keyword evidence="1" id="KW-0732">Signal</keyword>